<reference evidence="1" key="1">
    <citation type="submission" date="2021-05" db="EMBL/GenBank/DDBJ databases">
        <authorList>
            <person name="Pan Q."/>
            <person name="Jouanno E."/>
            <person name="Zahm M."/>
            <person name="Klopp C."/>
            <person name="Cabau C."/>
            <person name="Louis A."/>
            <person name="Berthelot C."/>
            <person name="Parey E."/>
            <person name="Roest Crollius H."/>
            <person name="Montfort J."/>
            <person name="Robinson-Rechavi M."/>
            <person name="Bouchez O."/>
            <person name="Lampietro C."/>
            <person name="Lopez Roques C."/>
            <person name="Donnadieu C."/>
            <person name="Postlethwait J."/>
            <person name="Bobe J."/>
            <person name="Dillon D."/>
            <person name="Chandos A."/>
            <person name="von Hippel F."/>
            <person name="Guiguen Y."/>
        </authorList>
    </citation>
    <scope>NUCLEOTIDE SEQUENCE</scope>
    <source>
        <strain evidence="1">YG-Jan2019</strain>
    </source>
</reference>
<dbReference type="Proteomes" id="UP001157502">
    <property type="component" value="Chromosome 14"/>
</dbReference>
<keyword evidence="2" id="KW-1185">Reference proteome</keyword>
<organism evidence="1 2">
    <name type="scientific">Dallia pectoralis</name>
    <name type="common">Alaska blackfish</name>
    <dbReference type="NCBI Taxonomy" id="75939"/>
    <lineage>
        <taxon>Eukaryota</taxon>
        <taxon>Metazoa</taxon>
        <taxon>Chordata</taxon>
        <taxon>Craniata</taxon>
        <taxon>Vertebrata</taxon>
        <taxon>Euteleostomi</taxon>
        <taxon>Actinopterygii</taxon>
        <taxon>Neopterygii</taxon>
        <taxon>Teleostei</taxon>
        <taxon>Protacanthopterygii</taxon>
        <taxon>Esociformes</taxon>
        <taxon>Umbridae</taxon>
        <taxon>Dallia</taxon>
    </lineage>
</organism>
<evidence type="ECO:0000313" key="2">
    <source>
        <dbReference type="Proteomes" id="UP001157502"/>
    </source>
</evidence>
<dbReference type="EMBL" id="CM055741">
    <property type="protein sequence ID" value="KAJ8001475.1"/>
    <property type="molecule type" value="Genomic_DNA"/>
</dbReference>
<protein>
    <submittedName>
        <fullName evidence="1">Uncharacterized protein</fullName>
    </submittedName>
</protein>
<proteinExistence type="predicted"/>
<comment type="caution">
    <text evidence="1">The sequence shown here is derived from an EMBL/GenBank/DDBJ whole genome shotgun (WGS) entry which is preliminary data.</text>
</comment>
<evidence type="ECO:0000313" key="1">
    <source>
        <dbReference type="EMBL" id="KAJ8001475.1"/>
    </source>
</evidence>
<gene>
    <name evidence="1" type="ORF">DPEC_G00169880</name>
</gene>
<sequence length="80" mass="8895">MASRSCRLLRGHCCDAVRAYLPYSSPVVIMVCVGLAVLMLGLILLLMYKWGKHRNSSHPVNHPVSSAEDSTYYNLTRGTN</sequence>
<name>A0ACC2GD85_DALPE</name>
<accession>A0ACC2GD85</accession>